<dbReference type="PROSITE" id="PS51257">
    <property type="entry name" value="PROKAR_LIPOPROTEIN"/>
    <property type="match status" value="1"/>
</dbReference>
<dbReference type="PANTHER" id="PTHR35535">
    <property type="entry name" value="HEAT SHOCK PROTEIN HSLJ"/>
    <property type="match status" value="1"/>
</dbReference>
<dbReference type="InterPro" id="IPR038670">
    <property type="entry name" value="HslJ-like_sf"/>
</dbReference>
<dbReference type="Gene3D" id="2.40.128.270">
    <property type="match status" value="1"/>
</dbReference>
<evidence type="ECO:0000256" key="1">
    <source>
        <dbReference type="SAM" id="SignalP"/>
    </source>
</evidence>
<dbReference type="AlphaFoldDB" id="A0A5N4WK80"/>
<dbReference type="RefSeq" id="WP_151504208.1">
    <property type="nucleotide sequence ID" value="NZ_VXLD01000002.1"/>
</dbReference>
<proteinExistence type="predicted"/>
<feature type="domain" description="DUF4377" evidence="3">
    <location>
        <begin position="168"/>
        <end position="251"/>
    </location>
</feature>
<reference evidence="4 5" key="1">
    <citation type="submission" date="2019-09" db="EMBL/GenBank/DDBJ databases">
        <title>Draft genome sequence of Acinetobacter tandoii W4-4-4 isolated from environmental water sample.</title>
        <authorList>
            <person name="Wee S.K."/>
            <person name="Yan B."/>
            <person name="Mustaffa S.B."/>
            <person name="Yap E.P.H."/>
        </authorList>
    </citation>
    <scope>NUCLEOTIDE SEQUENCE [LARGE SCALE GENOMIC DNA]</scope>
    <source>
        <strain evidence="4 5">W4-4-4</strain>
    </source>
</reference>
<comment type="caution">
    <text evidence="4">The sequence shown here is derived from an EMBL/GenBank/DDBJ whole genome shotgun (WGS) entry which is preliminary data.</text>
</comment>
<dbReference type="Pfam" id="PF14302">
    <property type="entry name" value="DUF4377"/>
    <property type="match status" value="1"/>
</dbReference>
<dbReference type="InterPro" id="IPR025485">
    <property type="entry name" value="DUF4377"/>
</dbReference>
<sequence length="256" mass="28530">MKLKYLLLALLPFSLAACQSTQTPSNLDQAVNVQSIPDQNKTLAAYEWISTTSTTPKPLTLSFNTQGQLSVKTSCNGLGTSWKIEGDKIVTGAMMGTQMACAEPAMQQERLAADLLGQRSIQFTLNSQNVEAPTLTLLSAKGEKHVFVGKMTPETKYQSQGETIFLEISPETKTCSAGVARIECLQVREIKYDDKGIKTTVDKDWTLFYDHIEGYTHDSKTRQIVRLKRFERQNPAADQSKYAYVKDMVIETETVK</sequence>
<evidence type="ECO:0000313" key="4">
    <source>
        <dbReference type="EMBL" id="KAB1858101.1"/>
    </source>
</evidence>
<name>A0A5N4WK80_9GAMM</name>
<gene>
    <name evidence="4" type="ORF">F4W09_05025</name>
</gene>
<dbReference type="PANTHER" id="PTHR35535:SF2">
    <property type="entry name" value="DUF306 DOMAIN-CONTAINING PROTEIN"/>
    <property type="match status" value="1"/>
</dbReference>
<dbReference type="Proteomes" id="UP000325788">
    <property type="component" value="Unassembled WGS sequence"/>
</dbReference>
<evidence type="ECO:0000313" key="5">
    <source>
        <dbReference type="Proteomes" id="UP000325788"/>
    </source>
</evidence>
<feature type="domain" description="DUF306" evidence="2">
    <location>
        <begin position="47"/>
        <end position="144"/>
    </location>
</feature>
<accession>A0A5N4WK80</accession>
<dbReference type="InterPro" id="IPR005184">
    <property type="entry name" value="DUF306_Meta_HslJ"/>
</dbReference>
<dbReference type="Pfam" id="PF03724">
    <property type="entry name" value="META"/>
    <property type="match status" value="1"/>
</dbReference>
<protein>
    <submittedName>
        <fullName evidence="4">DUF4377 domain-containing protein</fullName>
    </submittedName>
</protein>
<dbReference type="EMBL" id="VXLD01000002">
    <property type="protein sequence ID" value="KAB1858101.1"/>
    <property type="molecule type" value="Genomic_DNA"/>
</dbReference>
<feature type="chain" id="PRO_5024324054" evidence="1">
    <location>
        <begin position="20"/>
        <end position="256"/>
    </location>
</feature>
<dbReference type="InterPro" id="IPR053147">
    <property type="entry name" value="Hsp_HslJ-like"/>
</dbReference>
<keyword evidence="1" id="KW-0732">Signal</keyword>
<evidence type="ECO:0000259" key="2">
    <source>
        <dbReference type="Pfam" id="PF03724"/>
    </source>
</evidence>
<organism evidence="4 5">
    <name type="scientific">Acinetobacter tandoii</name>
    <dbReference type="NCBI Taxonomy" id="202954"/>
    <lineage>
        <taxon>Bacteria</taxon>
        <taxon>Pseudomonadati</taxon>
        <taxon>Pseudomonadota</taxon>
        <taxon>Gammaproteobacteria</taxon>
        <taxon>Moraxellales</taxon>
        <taxon>Moraxellaceae</taxon>
        <taxon>Acinetobacter</taxon>
    </lineage>
</organism>
<evidence type="ECO:0000259" key="3">
    <source>
        <dbReference type="Pfam" id="PF14302"/>
    </source>
</evidence>
<feature type="signal peptide" evidence="1">
    <location>
        <begin position="1"/>
        <end position="19"/>
    </location>
</feature>